<proteinExistence type="predicted"/>
<dbReference type="EMBL" id="QVME01000001">
    <property type="protein sequence ID" value="RGE70040.1"/>
    <property type="molecule type" value="Genomic_DNA"/>
</dbReference>
<dbReference type="Proteomes" id="UP000095765">
    <property type="component" value="Unassembled WGS sequence"/>
</dbReference>
<sequence>MQRRTSADHMFEQLHQLYMPRLYHTAIYLLGNRAEAEDAAGRAFTAAFLELHVADERVFRLKAARQLFALCLRHAQQPYGSDEIVPLQSARAMELLQNLSELDFQERAAVVFTCVYGCSMRELAHIQRVPEWAVAARLEGSFGKLCGMRTYAVVSG</sequence>
<reference evidence="1 3" key="1">
    <citation type="submission" date="2015-09" db="EMBL/GenBank/DDBJ databases">
        <authorList>
            <consortium name="Pathogen Informatics"/>
        </authorList>
    </citation>
    <scope>NUCLEOTIDE SEQUENCE [LARGE SCALE GENOMIC DNA]</scope>
    <source>
        <strain evidence="1 3">2789STDY5834939</strain>
    </source>
</reference>
<dbReference type="Proteomes" id="UP000260828">
    <property type="component" value="Unassembled WGS sequence"/>
</dbReference>
<dbReference type="GO" id="GO:0006352">
    <property type="term" value="P:DNA-templated transcription initiation"/>
    <property type="evidence" value="ECO:0007669"/>
    <property type="project" value="InterPro"/>
</dbReference>
<name>A0A174PA09_9FIRM</name>
<accession>A0A174PA09</accession>
<dbReference type="OrthoDB" id="9785675at2"/>
<organism evidence="1 3">
    <name type="scientific">Anaerotruncus colihominis</name>
    <dbReference type="NCBI Taxonomy" id="169435"/>
    <lineage>
        <taxon>Bacteria</taxon>
        <taxon>Bacillati</taxon>
        <taxon>Bacillota</taxon>
        <taxon>Clostridia</taxon>
        <taxon>Eubacteriales</taxon>
        <taxon>Oscillospiraceae</taxon>
        <taxon>Anaerotruncus</taxon>
    </lineage>
</organism>
<gene>
    <name evidence="2" type="ORF">DXC40_02980</name>
    <name evidence="1" type="ORF">ERS852551_01161</name>
</gene>
<dbReference type="SUPFAM" id="SSF88946">
    <property type="entry name" value="Sigma2 domain of RNA polymerase sigma factors"/>
    <property type="match status" value="1"/>
</dbReference>
<protein>
    <submittedName>
        <fullName evidence="1 2">RNA polymerase sigma factor</fullName>
    </submittedName>
</protein>
<evidence type="ECO:0000313" key="4">
    <source>
        <dbReference type="Proteomes" id="UP000260828"/>
    </source>
</evidence>
<reference evidence="2 4" key="2">
    <citation type="submission" date="2018-08" db="EMBL/GenBank/DDBJ databases">
        <title>A genome reference for cultivated species of the human gut microbiota.</title>
        <authorList>
            <person name="Zou Y."/>
            <person name="Xue W."/>
            <person name="Luo G."/>
        </authorList>
    </citation>
    <scope>NUCLEOTIDE SEQUENCE [LARGE SCALE GENOMIC DNA]</scope>
    <source>
        <strain evidence="2 4">TF05-12AC</strain>
    </source>
</reference>
<dbReference type="Gene3D" id="1.10.1740.10">
    <property type="match status" value="1"/>
</dbReference>
<dbReference type="RefSeq" id="WP_024730238.1">
    <property type="nucleotide sequence ID" value="NZ_CABIWA010000003.1"/>
</dbReference>
<evidence type="ECO:0000313" key="3">
    <source>
        <dbReference type="Proteomes" id="UP000095765"/>
    </source>
</evidence>
<dbReference type="GO" id="GO:0003700">
    <property type="term" value="F:DNA-binding transcription factor activity"/>
    <property type="evidence" value="ECO:0007669"/>
    <property type="project" value="InterPro"/>
</dbReference>
<evidence type="ECO:0000313" key="1">
    <source>
        <dbReference type="EMBL" id="CUP54939.1"/>
    </source>
</evidence>
<dbReference type="EMBL" id="CZBE01000006">
    <property type="protein sequence ID" value="CUP54939.1"/>
    <property type="molecule type" value="Genomic_DNA"/>
</dbReference>
<evidence type="ECO:0000313" key="2">
    <source>
        <dbReference type="EMBL" id="RGE70040.1"/>
    </source>
</evidence>
<dbReference type="AlphaFoldDB" id="A0A174PA09"/>
<dbReference type="InterPro" id="IPR013325">
    <property type="entry name" value="RNA_pol_sigma_r2"/>
</dbReference>
<dbReference type="GeneID" id="72465184"/>